<dbReference type="Proteomes" id="UP001270362">
    <property type="component" value="Unassembled WGS sequence"/>
</dbReference>
<comment type="caution">
    <text evidence="2">The sequence shown here is derived from an EMBL/GenBank/DDBJ whole genome shotgun (WGS) entry which is preliminary data.</text>
</comment>
<accession>A0AAE1CG35</accession>
<evidence type="ECO:0000256" key="1">
    <source>
        <dbReference type="SAM" id="SignalP"/>
    </source>
</evidence>
<proteinExistence type="predicted"/>
<keyword evidence="3" id="KW-1185">Reference proteome</keyword>
<reference evidence="2" key="1">
    <citation type="journal article" date="2023" name="Mol. Phylogenet. Evol.">
        <title>Genome-scale phylogeny and comparative genomics of the fungal order Sordariales.</title>
        <authorList>
            <person name="Hensen N."/>
            <person name="Bonometti L."/>
            <person name="Westerberg I."/>
            <person name="Brannstrom I.O."/>
            <person name="Guillou S."/>
            <person name="Cros-Aarteil S."/>
            <person name="Calhoun S."/>
            <person name="Haridas S."/>
            <person name="Kuo A."/>
            <person name="Mondo S."/>
            <person name="Pangilinan J."/>
            <person name="Riley R."/>
            <person name="LaButti K."/>
            <person name="Andreopoulos B."/>
            <person name="Lipzen A."/>
            <person name="Chen C."/>
            <person name="Yan M."/>
            <person name="Daum C."/>
            <person name="Ng V."/>
            <person name="Clum A."/>
            <person name="Steindorff A."/>
            <person name="Ohm R.A."/>
            <person name="Martin F."/>
            <person name="Silar P."/>
            <person name="Natvig D.O."/>
            <person name="Lalanne C."/>
            <person name="Gautier V."/>
            <person name="Ament-Velasquez S.L."/>
            <person name="Kruys A."/>
            <person name="Hutchinson M.I."/>
            <person name="Powell A.J."/>
            <person name="Barry K."/>
            <person name="Miller A.N."/>
            <person name="Grigoriev I.V."/>
            <person name="Debuchy R."/>
            <person name="Gladieux P."/>
            <person name="Hiltunen Thoren M."/>
            <person name="Johannesson H."/>
        </authorList>
    </citation>
    <scope>NUCLEOTIDE SEQUENCE</scope>
    <source>
        <strain evidence="2">CBS 314.62</strain>
    </source>
</reference>
<name>A0AAE1CG35_9PEZI</name>
<feature type="chain" id="PRO_5042192551" description="Secreted protein" evidence="1">
    <location>
        <begin position="23"/>
        <end position="135"/>
    </location>
</feature>
<keyword evidence="1" id="KW-0732">Signal</keyword>
<protein>
    <recommendedName>
        <fullName evidence="4">Secreted protein</fullName>
    </recommendedName>
</protein>
<organism evidence="2 3">
    <name type="scientific">Podospora appendiculata</name>
    <dbReference type="NCBI Taxonomy" id="314037"/>
    <lineage>
        <taxon>Eukaryota</taxon>
        <taxon>Fungi</taxon>
        <taxon>Dikarya</taxon>
        <taxon>Ascomycota</taxon>
        <taxon>Pezizomycotina</taxon>
        <taxon>Sordariomycetes</taxon>
        <taxon>Sordariomycetidae</taxon>
        <taxon>Sordariales</taxon>
        <taxon>Podosporaceae</taxon>
        <taxon>Podospora</taxon>
    </lineage>
</organism>
<dbReference type="AlphaFoldDB" id="A0AAE1CG35"/>
<gene>
    <name evidence="2" type="ORF">B0T22DRAFT_33227</name>
</gene>
<evidence type="ECO:0000313" key="2">
    <source>
        <dbReference type="EMBL" id="KAK3693055.1"/>
    </source>
</evidence>
<dbReference type="EMBL" id="JAULSO010000001">
    <property type="protein sequence ID" value="KAK3693055.1"/>
    <property type="molecule type" value="Genomic_DNA"/>
</dbReference>
<reference evidence="2" key="2">
    <citation type="submission" date="2023-06" db="EMBL/GenBank/DDBJ databases">
        <authorList>
            <consortium name="Lawrence Berkeley National Laboratory"/>
            <person name="Haridas S."/>
            <person name="Hensen N."/>
            <person name="Bonometti L."/>
            <person name="Westerberg I."/>
            <person name="Brannstrom I.O."/>
            <person name="Guillou S."/>
            <person name="Cros-Aarteil S."/>
            <person name="Calhoun S."/>
            <person name="Kuo A."/>
            <person name="Mondo S."/>
            <person name="Pangilinan J."/>
            <person name="Riley R."/>
            <person name="Labutti K."/>
            <person name="Andreopoulos B."/>
            <person name="Lipzen A."/>
            <person name="Chen C."/>
            <person name="Yanf M."/>
            <person name="Daum C."/>
            <person name="Ng V."/>
            <person name="Clum A."/>
            <person name="Steindorff A."/>
            <person name="Ohm R."/>
            <person name="Martin F."/>
            <person name="Silar P."/>
            <person name="Natvig D."/>
            <person name="Lalanne C."/>
            <person name="Gautier V."/>
            <person name="Ament-Velasquez S.L."/>
            <person name="Kruys A."/>
            <person name="Hutchinson M.I."/>
            <person name="Powell A.J."/>
            <person name="Barry K."/>
            <person name="Miller A.N."/>
            <person name="Grigoriev I.V."/>
            <person name="Debuchy R."/>
            <person name="Gladieux P."/>
            <person name="Thoren M.H."/>
            <person name="Johannesson H."/>
        </authorList>
    </citation>
    <scope>NUCLEOTIDE SEQUENCE</scope>
    <source>
        <strain evidence="2">CBS 314.62</strain>
    </source>
</reference>
<feature type="signal peptide" evidence="1">
    <location>
        <begin position="1"/>
        <end position="22"/>
    </location>
</feature>
<sequence>MSLGYSLWLGLAFGLWPFCSLSERFGNKKNVWILVHLPPLSCACRRCKSRTRASPISPIPARGRFYRQPESHAKPNKRVQHQQQQQLMRWRRRVRCWLVRQGLVGTRAPEVGLMLGWVHSPPPRAVEPGSCKVLP</sequence>
<evidence type="ECO:0008006" key="4">
    <source>
        <dbReference type="Google" id="ProtNLM"/>
    </source>
</evidence>
<evidence type="ECO:0000313" key="3">
    <source>
        <dbReference type="Proteomes" id="UP001270362"/>
    </source>
</evidence>